<evidence type="ECO:0000313" key="3">
    <source>
        <dbReference type="Proteomes" id="UP000037043"/>
    </source>
</evidence>
<keyword evidence="3" id="KW-1185">Reference proteome</keyword>
<accession>A0A0L6ZF03</accession>
<evidence type="ECO:0000313" key="2">
    <source>
        <dbReference type="EMBL" id="KOA21358.1"/>
    </source>
</evidence>
<feature type="transmembrane region" description="Helical" evidence="1">
    <location>
        <begin position="35"/>
        <end position="54"/>
    </location>
</feature>
<keyword evidence="1" id="KW-1133">Transmembrane helix</keyword>
<proteinExistence type="predicted"/>
<keyword evidence="1" id="KW-0812">Transmembrane</keyword>
<sequence length="195" mass="21051">MIEKVTIYNIKEKLYTTVYTLAYGGVKMRSNVRKLTFTALLTAFAIIIPLYFGFLRINLGPFTATLASHVPLFISMFFGPYAAIAVGLGSTIGFLMTTPLVVVARAFMHVFVGAIGAILIKRGASFRKVVLITAPIHGILEAIAVIPFGFTVYKVLVVVGVGTILHHLADGVISFALVKALEKSGKSEFIPKTSI</sequence>
<evidence type="ECO:0000256" key="1">
    <source>
        <dbReference type="SAM" id="Phobius"/>
    </source>
</evidence>
<reference evidence="3" key="1">
    <citation type="submission" date="2015-08" db="EMBL/GenBank/DDBJ databases">
        <title>Genome sequence of the strict anaerobe Clostridium homopropionicum LuHBu1 (DSM 5847T).</title>
        <authorList>
            <person name="Poehlein A."/>
            <person name="Beck M."/>
            <person name="Schiel-Bengelsdorf B."/>
            <person name="Bengelsdorf F.R."/>
            <person name="Daniel R."/>
            <person name="Duerre P."/>
        </authorList>
    </citation>
    <scope>NUCLEOTIDE SEQUENCE [LARGE SCALE GENOMIC DNA]</scope>
    <source>
        <strain evidence="3">DSM 5847</strain>
    </source>
</reference>
<dbReference type="EMBL" id="LHUR01000005">
    <property type="protein sequence ID" value="KOA21358.1"/>
    <property type="molecule type" value="Genomic_DNA"/>
</dbReference>
<dbReference type="AlphaFoldDB" id="A0A0L6ZF03"/>
<organism evidence="2 3">
    <name type="scientific">Clostridium homopropionicum DSM 5847</name>
    <dbReference type="NCBI Taxonomy" id="1121318"/>
    <lineage>
        <taxon>Bacteria</taxon>
        <taxon>Bacillati</taxon>
        <taxon>Bacillota</taxon>
        <taxon>Clostridia</taxon>
        <taxon>Eubacteriales</taxon>
        <taxon>Clostridiaceae</taxon>
        <taxon>Clostridium</taxon>
    </lineage>
</organism>
<feature type="transmembrane region" description="Helical" evidence="1">
    <location>
        <begin position="100"/>
        <end position="120"/>
    </location>
</feature>
<feature type="transmembrane region" description="Helical" evidence="1">
    <location>
        <begin position="66"/>
        <end position="88"/>
    </location>
</feature>
<feature type="transmembrane region" description="Helical" evidence="1">
    <location>
        <begin position="129"/>
        <end position="150"/>
    </location>
</feature>
<comment type="caution">
    <text evidence="2">The sequence shown here is derived from an EMBL/GenBank/DDBJ whole genome shotgun (WGS) entry which is preliminary data.</text>
</comment>
<name>A0A0L6ZF03_9CLOT</name>
<dbReference type="PATRIC" id="fig|1121318.3.peg.28"/>
<dbReference type="Proteomes" id="UP000037043">
    <property type="component" value="Unassembled WGS sequence"/>
</dbReference>
<dbReference type="STRING" id="36844.SAMN04488501_105197"/>
<keyword evidence="1" id="KW-0472">Membrane</keyword>
<dbReference type="Gene3D" id="1.10.1760.20">
    <property type="match status" value="1"/>
</dbReference>
<feature type="transmembrane region" description="Helical" evidence="1">
    <location>
        <begin position="156"/>
        <end position="178"/>
    </location>
</feature>
<gene>
    <name evidence="2" type="primary">niaX</name>
    <name evidence="2" type="ORF">CLHOM_00290</name>
</gene>
<protein>
    <submittedName>
        <fullName evidence="2">Niacin transporter NiaX</fullName>
    </submittedName>
</protein>